<reference evidence="2 3" key="2">
    <citation type="journal article" date="2011" name="PLoS ONE">
        <title>The Cyst-Dividing Bacterium Ramlibacter tataouinensis TTB310 Genome Reveals a Well-Stocked Toolbox for Adaptation to a Desert Environment.</title>
        <authorList>
            <person name="De Luca G."/>
            <person name="Barakat M."/>
            <person name="Ortet P."/>
            <person name="Fochesato S."/>
            <person name="Jourlin-Castelli C."/>
            <person name="Ansaldi M."/>
            <person name="Py B."/>
            <person name="Fichant G."/>
            <person name="Coutinho P.M."/>
            <person name="Voulhoux R."/>
            <person name="Bastien O."/>
            <person name="Marechal E."/>
            <person name="Henrissat B."/>
            <person name="Quentin Y."/>
            <person name="Noirot P."/>
            <person name="Filloux A."/>
            <person name="Mejean V."/>
            <person name="Dubow M.S."/>
            <person name="Barras F."/>
            <person name="Barbe V."/>
            <person name="Weissenbach J."/>
            <person name="Mihalcescu I."/>
            <person name="Vermeglio A."/>
            <person name="Achouak W."/>
            <person name="Heulin T."/>
        </authorList>
    </citation>
    <scope>NUCLEOTIDE SEQUENCE [LARGE SCALE GENOMIC DNA]</scope>
    <source>
        <strain evidence="3">ATCC BAA-407 / DSM 14655 / LMG 21543 / TTB310</strain>
    </source>
</reference>
<dbReference type="HOGENOM" id="CLU_093797_0_0_4"/>
<name>F5Y3Z3_RAMTT</name>
<accession>F5Y3Z3</accession>
<dbReference type="eggNOG" id="ENOG5032RE6">
    <property type="taxonomic scope" value="Bacteria"/>
</dbReference>
<dbReference type="AlphaFoldDB" id="F5Y3Z3"/>
<dbReference type="OrthoDB" id="6028296at2"/>
<evidence type="ECO:0000256" key="1">
    <source>
        <dbReference type="SAM" id="Phobius"/>
    </source>
</evidence>
<protein>
    <submittedName>
        <fullName evidence="2">Candidate membrane protein</fullName>
    </submittedName>
</protein>
<keyword evidence="1" id="KW-1133">Transmembrane helix</keyword>
<dbReference type="STRING" id="365046.Rta_02075"/>
<feature type="transmembrane region" description="Helical" evidence="1">
    <location>
        <begin position="67"/>
        <end position="85"/>
    </location>
</feature>
<keyword evidence="3" id="KW-1185">Reference proteome</keyword>
<feature type="transmembrane region" description="Helical" evidence="1">
    <location>
        <begin position="6"/>
        <end position="23"/>
    </location>
</feature>
<feature type="transmembrane region" description="Helical" evidence="1">
    <location>
        <begin position="106"/>
        <end position="126"/>
    </location>
</feature>
<proteinExistence type="predicted"/>
<keyword evidence="1" id="KW-0472">Membrane</keyword>
<dbReference type="KEGG" id="rta:Rta_02075"/>
<dbReference type="Proteomes" id="UP000008385">
    <property type="component" value="Chromosome"/>
</dbReference>
<evidence type="ECO:0000313" key="2">
    <source>
        <dbReference type="EMBL" id="AEG91271.1"/>
    </source>
</evidence>
<dbReference type="PATRIC" id="fig|365046.3.peg.214"/>
<feature type="transmembrane region" description="Helical" evidence="1">
    <location>
        <begin position="138"/>
        <end position="159"/>
    </location>
</feature>
<reference evidence="3" key="1">
    <citation type="submission" date="2006-01" db="EMBL/GenBank/DDBJ databases">
        <title>Genome of the cyst-dividing bacterium Ramlibacter tataouinensis.</title>
        <authorList>
            <person name="Barakat M."/>
            <person name="Ortet P."/>
            <person name="De Luca G."/>
            <person name="Jourlin-Castelli C."/>
            <person name="Ansaldi M."/>
            <person name="Py B."/>
            <person name="Fichant G."/>
            <person name="Coutinho P."/>
            <person name="Voulhoux R."/>
            <person name="Bastien O."/>
            <person name="Roy S."/>
            <person name="Marechal E."/>
            <person name="Henrissat B."/>
            <person name="Quentin Y."/>
            <person name="Noirot P."/>
            <person name="Filloux A."/>
            <person name="Mejean V."/>
            <person name="DuBow M."/>
            <person name="Barras F."/>
            <person name="Heulin T."/>
        </authorList>
    </citation>
    <scope>NUCLEOTIDE SEQUENCE [LARGE SCALE GENOMIC DNA]</scope>
    <source>
        <strain evidence="3">ATCC BAA-407 / DSM 14655 / LMG 21543 / TTB310</strain>
    </source>
</reference>
<dbReference type="RefSeq" id="WP_013899504.1">
    <property type="nucleotide sequence ID" value="NC_015677.1"/>
</dbReference>
<sequence length="183" mass="20359">MADTARLLLMYAVFPLWVLAGLLDWACHRRTRIEHTAGLPENLLHWLLYGQIGVGLLAVAFLEINGAVLLIVAAVFVVHELTVYLELRYAAPQRPVRPFEQMVHSFMEILPLVSLALLAVMAGEQWRELALVRKREPWPAAYLAGGLAASLLLNVLPLAEEGWRCLRAGAGLRRRTPATPAPR</sequence>
<evidence type="ECO:0000313" key="3">
    <source>
        <dbReference type="Proteomes" id="UP000008385"/>
    </source>
</evidence>
<keyword evidence="1" id="KW-0812">Transmembrane</keyword>
<dbReference type="EMBL" id="CP000245">
    <property type="protein sequence ID" value="AEG91271.1"/>
    <property type="molecule type" value="Genomic_DNA"/>
</dbReference>
<organism evidence="2 3">
    <name type="scientific">Ramlibacter tataouinensis (strain ATCC BAA-407 / DSM 14655 / LMG 21543 / TTB310)</name>
    <dbReference type="NCBI Taxonomy" id="365046"/>
    <lineage>
        <taxon>Bacteria</taxon>
        <taxon>Pseudomonadati</taxon>
        <taxon>Pseudomonadota</taxon>
        <taxon>Betaproteobacteria</taxon>
        <taxon>Burkholderiales</taxon>
        <taxon>Comamonadaceae</taxon>
        <taxon>Ramlibacter</taxon>
    </lineage>
</organism>
<gene>
    <name evidence="2" type="ordered locus">Rta_02075</name>
</gene>